<evidence type="ECO:0000313" key="2">
    <source>
        <dbReference type="Proteomes" id="UP000838756"/>
    </source>
</evidence>
<organism evidence="1 2">
    <name type="scientific">Pararge aegeria aegeria</name>
    <dbReference type="NCBI Taxonomy" id="348720"/>
    <lineage>
        <taxon>Eukaryota</taxon>
        <taxon>Metazoa</taxon>
        <taxon>Ecdysozoa</taxon>
        <taxon>Arthropoda</taxon>
        <taxon>Hexapoda</taxon>
        <taxon>Insecta</taxon>
        <taxon>Pterygota</taxon>
        <taxon>Neoptera</taxon>
        <taxon>Endopterygota</taxon>
        <taxon>Lepidoptera</taxon>
        <taxon>Glossata</taxon>
        <taxon>Ditrysia</taxon>
        <taxon>Papilionoidea</taxon>
        <taxon>Nymphalidae</taxon>
        <taxon>Satyrinae</taxon>
        <taxon>Satyrini</taxon>
        <taxon>Parargina</taxon>
        <taxon>Pararge</taxon>
    </lineage>
</organism>
<sequence length="98" mass="11293">MFIATLGGTVRQTQQFLQRRIHAVTKNSKVALDFNARNMPSRSGFSRERAACAPEGRNIRRGVRARPLRPRVAIWRPYTIFNIMARSTLLFICIVMIF</sequence>
<dbReference type="EMBL" id="CAKXAJ010025625">
    <property type="protein sequence ID" value="CAH2242109.1"/>
    <property type="molecule type" value="Genomic_DNA"/>
</dbReference>
<protein>
    <submittedName>
        <fullName evidence="1">Jg22801 protein</fullName>
    </submittedName>
</protein>
<evidence type="ECO:0000313" key="1">
    <source>
        <dbReference type="EMBL" id="CAH2242109.1"/>
    </source>
</evidence>
<comment type="caution">
    <text evidence="1">The sequence shown here is derived from an EMBL/GenBank/DDBJ whole genome shotgun (WGS) entry which is preliminary data.</text>
</comment>
<name>A0A8S4RVC1_9NEOP</name>
<dbReference type="Proteomes" id="UP000838756">
    <property type="component" value="Unassembled WGS sequence"/>
</dbReference>
<dbReference type="AlphaFoldDB" id="A0A8S4RVC1"/>
<accession>A0A8S4RVC1</accession>
<proteinExistence type="predicted"/>
<reference evidence="1" key="1">
    <citation type="submission" date="2022-03" db="EMBL/GenBank/DDBJ databases">
        <authorList>
            <person name="Lindestad O."/>
        </authorList>
    </citation>
    <scope>NUCLEOTIDE SEQUENCE</scope>
</reference>
<gene>
    <name evidence="1" type="primary">jg22801</name>
    <name evidence="1" type="ORF">PAEG_LOCUS18466</name>
</gene>
<keyword evidence="2" id="KW-1185">Reference proteome</keyword>